<evidence type="ECO:0000256" key="1">
    <source>
        <dbReference type="ARBA" id="ARBA00004651"/>
    </source>
</evidence>
<feature type="transmembrane region" description="Helical" evidence="8">
    <location>
        <begin position="883"/>
        <end position="902"/>
    </location>
</feature>
<evidence type="ECO:0000256" key="7">
    <source>
        <dbReference type="ARBA" id="ARBA00023136"/>
    </source>
</evidence>
<keyword evidence="4" id="KW-1003">Cell membrane</keyword>
<dbReference type="Gene3D" id="3.30.70.1320">
    <property type="entry name" value="Multidrug efflux transporter AcrB pore domain like"/>
    <property type="match status" value="1"/>
</dbReference>
<dbReference type="Pfam" id="PF00873">
    <property type="entry name" value="ACR_tran"/>
    <property type="match status" value="1"/>
</dbReference>
<feature type="transmembrane region" description="Helical" evidence="8">
    <location>
        <begin position="358"/>
        <end position="378"/>
    </location>
</feature>
<dbReference type="AlphaFoldDB" id="A0A451G3Z4"/>
<keyword evidence="10" id="KW-1185">Reference proteome</keyword>
<feature type="transmembrane region" description="Helical" evidence="8">
    <location>
        <begin position="512"/>
        <end position="538"/>
    </location>
</feature>
<evidence type="ECO:0000256" key="2">
    <source>
        <dbReference type="ARBA" id="ARBA00010942"/>
    </source>
</evidence>
<evidence type="ECO:0000256" key="6">
    <source>
        <dbReference type="ARBA" id="ARBA00022989"/>
    </source>
</evidence>
<dbReference type="PANTHER" id="PTHR32063">
    <property type="match status" value="1"/>
</dbReference>
<accession>A0A451G3Z4</accession>
<dbReference type="KEGG" id="htr:EPV75_00045"/>
<reference evidence="9 10" key="1">
    <citation type="journal article" date="2018" name="Environ. Microbiol.">
        <title>Genomes of ubiquitous marine and hypersaline Hydrogenovibrio, Thiomicrorhabdus and Thiomicrospira spp. encode a diversity of mechanisms to sustain chemolithoautotrophy in heterogeneous environments.</title>
        <authorList>
            <person name="Scott K.M."/>
            <person name="Williams J."/>
            <person name="Porter C.M.B."/>
            <person name="Russel S."/>
            <person name="Harmer T.L."/>
            <person name="Paul J.H."/>
            <person name="Antonen K.M."/>
            <person name="Bridges M.K."/>
            <person name="Camper G.J."/>
            <person name="Campla C.K."/>
            <person name="Casella L.G."/>
            <person name="Chase E."/>
            <person name="Conrad J.W."/>
            <person name="Cruz M.C."/>
            <person name="Dunlap D.S."/>
            <person name="Duran L."/>
            <person name="Fahsbender E.M."/>
            <person name="Goldsmith D.B."/>
            <person name="Keeley R.F."/>
            <person name="Kondoff M.R."/>
            <person name="Kussy B.I."/>
            <person name="Lane M.K."/>
            <person name="Lawler S."/>
            <person name="Leigh B.A."/>
            <person name="Lewis C."/>
            <person name="Lostal L.M."/>
            <person name="Marking D."/>
            <person name="Mancera P.A."/>
            <person name="McClenthan E.C."/>
            <person name="McIntyre E.A."/>
            <person name="Mine J.A."/>
            <person name="Modi S."/>
            <person name="Moore B.D."/>
            <person name="Morgan W.A."/>
            <person name="Nelson K.M."/>
            <person name="Nguyen K.N."/>
            <person name="Ogburn N."/>
            <person name="Parrino D.G."/>
            <person name="Pedapudi A.D."/>
            <person name="Pelham R.P."/>
            <person name="Preece A.M."/>
            <person name="Rampersad E.A."/>
            <person name="Richardson J.C."/>
            <person name="Rodgers C.M."/>
            <person name="Schaffer B.L."/>
            <person name="Sheridan N.E."/>
            <person name="Solone M.R."/>
            <person name="Staley Z.R."/>
            <person name="Tabuchi M."/>
            <person name="Waide R.J."/>
            <person name="Wanjugi P.W."/>
            <person name="Young S."/>
            <person name="Clum A."/>
            <person name="Daum C."/>
            <person name="Huntemann M."/>
            <person name="Ivanova N."/>
            <person name="Kyrpides N."/>
            <person name="Mikhailova N."/>
            <person name="Palaniappan K."/>
            <person name="Pillay M."/>
            <person name="Reddy T.B.K."/>
            <person name="Shapiro N."/>
            <person name="Stamatis D."/>
            <person name="Varghese N."/>
            <person name="Woyke T."/>
            <person name="Boden R."/>
            <person name="Freyermuth S.K."/>
            <person name="Kerfeld C.A."/>
        </authorList>
    </citation>
    <scope>NUCLEOTIDE SEQUENCE [LARGE SCALE GENOMIC DNA]</scope>
    <source>
        <strain evidence="9 10">JR-2</strain>
    </source>
</reference>
<dbReference type="SUPFAM" id="SSF82693">
    <property type="entry name" value="Multidrug efflux transporter AcrB pore domain, PN1, PN2, PC1 and PC2 subdomains"/>
    <property type="match status" value="2"/>
</dbReference>
<comment type="similarity">
    <text evidence="2">Belongs to the resistance-nodulation-cell division (RND) (TC 2.A.6) family.</text>
</comment>
<organism evidence="9 10">
    <name type="scientific">Hydrogenovibrio thermophilus</name>
    <dbReference type="NCBI Taxonomy" id="265883"/>
    <lineage>
        <taxon>Bacteria</taxon>
        <taxon>Pseudomonadati</taxon>
        <taxon>Pseudomonadota</taxon>
        <taxon>Gammaproteobacteria</taxon>
        <taxon>Thiotrichales</taxon>
        <taxon>Piscirickettsiaceae</taxon>
        <taxon>Hydrogenovibrio</taxon>
    </lineage>
</organism>
<evidence type="ECO:0000313" key="9">
    <source>
        <dbReference type="EMBL" id="QAB14173.1"/>
    </source>
</evidence>
<evidence type="ECO:0000256" key="4">
    <source>
        <dbReference type="ARBA" id="ARBA00022475"/>
    </source>
</evidence>
<feature type="transmembrane region" description="Helical" evidence="8">
    <location>
        <begin position="914"/>
        <end position="934"/>
    </location>
</feature>
<feature type="transmembrane region" description="Helical" evidence="8">
    <location>
        <begin position="12"/>
        <end position="30"/>
    </location>
</feature>
<dbReference type="InterPro" id="IPR004763">
    <property type="entry name" value="CusA-like"/>
</dbReference>
<feature type="transmembrane region" description="Helical" evidence="8">
    <location>
        <begin position="955"/>
        <end position="974"/>
    </location>
</feature>
<feature type="transmembrane region" description="Helical" evidence="8">
    <location>
        <begin position="390"/>
        <end position="411"/>
    </location>
</feature>
<dbReference type="GO" id="GO:0008324">
    <property type="term" value="F:monoatomic cation transmembrane transporter activity"/>
    <property type="evidence" value="ECO:0007669"/>
    <property type="project" value="InterPro"/>
</dbReference>
<dbReference type="Gene3D" id="3.30.70.1440">
    <property type="entry name" value="Multidrug efflux transporter AcrB pore domain"/>
    <property type="match status" value="1"/>
</dbReference>
<proteinExistence type="inferred from homology"/>
<dbReference type="SUPFAM" id="SSF82714">
    <property type="entry name" value="Multidrug efflux transporter AcrB TolC docking domain, DN and DC subdomains"/>
    <property type="match status" value="2"/>
</dbReference>
<dbReference type="PRINTS" id="PR00702">
    <property type="entry name" value="ACRIFLAVINRP"/>
</dbReference>
<dbReference type="RefSeq" id="WP_128384034.1">
    <property type="nucleotide sequence ID" value="NZ_CP035033.1"/>
</dbReference>
<name>A0A451G3Z4_9GAMM</name>
<keyword evidence="6 8" id="KW-1133">Transmembrane helix</keyword>
<feature type="transmembrane region" description="Helical" evidence="8">
    <location>
        <begin position="857"/>
        <end position="876"/>
    </location>
</feature>
<comment type="subcellular location">
    <subcellularLocation>
        <location evidence="1">Cell membrane</location>
        <topology evidence="1">Multi-pass membrane protein</topology>
    </subcellularLocation>
</comment>
<feature type="transmembrane region" description="Helical" evidence="8">
    <location>
        <begin position="464"/>
        <end position="491"/>
    </location>
</feature>
<dbReference type="PANTHER" id="PTHR32063:SF68">
    <property type="entry name" value="PROBALE CATION EFFLUX SYSTEM PROTEIN"/>
    <property type="match status" value="1"/>
</dbReference>
<dbReference type="GO" id="GO:0005886">
    <property type="term" value="C:plasma membrane"/>
    <property type="evidence" value="ECO:0007669"/>
    <property type="project" value="UniProtKB-SubCell"/>
</dbReference>
<dbReference type="Gene3D" id="3.30.2090.10">
    <property type="entry name" value="Multidrug efflux transporter AcrB TolC docking domain, DN and DC subdomains"/>
    <property type="match status" value="2"/>
</dbReference>
<evidence type="ECO:0000256" key="5">
    <source>
        <dbReference type="ARBA" id="ARBA00022692"/>
    </source>
</evidence>
<dbReference type="SUPFAM" id="SSF82866">
    <property type="entry name" value="Multidrug efflux transporter AcrB transmembrane domain"/>
    <property type="match status" value="2"/>
</dbReference>
<keyword evidence="3" id="KW-0813">Transport</keyword>
<dbReference type="EMBL" id="CP035033">
    <property type="protein sequence ID" value="QAB14173.1"/>
    <property type="molecule type" value="Genomic_DNA"/>
</dbReference>
<keyword evidence="5 8" id="KW-0812">Transmembrane</keyword>
<evidence type="ECO:0000256" key="3">
    <source>
        <dbReference type="ARBA" id="ARBA00022448"/>
    </source>
</evidence>
<dbReference type="GO" id="GO:0042910">
    <property type="term" value="F:xenobiotic transmembrane transporter activity"/>
    <property type="evidence" value="ECO:0007669"/>
    <property type="project" value="TreeGrafter"/>
</dbReference>
<evidence type="ECO:0000256" key="8">
    <source>
        <dbReference type="SAM" id="Phobius"/>
    </source>
</evidence>
<feature type="transmembrane region" description="Helical" evidence="8">
    <location>
        <begin position="432"/>
        <end position="452"/>
    </location>
</feature>
<feature type="transmembrane region" description="Helical" evidence="8">
    <location>
        <begin position="986"/>
        <end position="1009"/>
    </location>
</feature>
<gene>
    <name evidence="9" type="ORF">EPV75_00045</name>
</gene>
<dbReference type="NCBIfam" id="TIGR00914">
    <property type="entry name" value="2A0601"/>
    <property type="match status" value="1"/>
</dbReference>
<keyword evidence="7 8" id="KW-0472">Membrane</keyword>
<dbReference type="Gene3D" id="1.20.1640.10">
    <property type="entry name" value="Multidrug efflux transporter AcrB transmembrane domain"/>
    <property type="match status" value="2"/>
</dbReference>
<feature type="transmembrane region" description="Helical" evidence="8">
    <location>
        <begin position="328"/>
        <end position="351"/>
    </location>
</feature>
<evidence type="ECO:0000313" key="10">
    <source>
        <dbReference type="Proteomes" id="UP000285478"/>
    </source>
</evidence>
<dbReference type="InterPro" id="IPR001036">
    <property type="entry name" value="Acrflvin-R"/>
</dbReference>
<dbReference type="InterPro" id="IPR027463">
    <property type="entry name" value="AcrB_DN_DC_subdom"/>
</dbReference>
<dbReference type="Gene3D" id="3.30.70.1430">
    <property type="entry name" value="Multidrug efflux transporter AcrB pore domain"/>
    <property type="match status" value="2"/>
</dbReference>
<protein>
    <submittedName>
        <fullName evidence="9">Efflux RND transporter permease subunit</fullName>
    </submittedName>
</protein>
<dbReference type="Proteomes" id="UP000285478">
    <property type="component" value="Chromosome"/>
</dbReference>
<sequence>MNRIVQFFLTQRMLVVLLIFGIVSGGWMAFQKTPIDAFPDVSPVQVKIILKAPGMTPNEVEQRIIAPLEMELLGIPNQTSLRSLAKYAIADITLDFEEGTDVYWARQQVAERLGNVDLPAGVSGGISPLSTPLSDVFMFTIDGDTLNNQEKRGLLDWVIRPALRSVPGVADVNSLGGFVKVFSVQPNFEKLQAYEITLSELADAVRQNNQNDGAGRLNQGEEVLLVRTEGNLTSVEDIENIVVSYQNEVSVTVKDLADVKIDSLYRNGAVTTNGESEAVQGLVIALRGANAKDVIQGVTDRLEELKPALPQGISINPFYSRSALVDRAIYTVSKALVEAVILVVLVLLLFLGNIRAAVTVALILPLSALMTFILMNLYGLSANLMSLGGLAIAVGMLVDAAVVVVENIVTTQEKDRAGLPKLHLIYRALQEVMVPVVSGILIIMTVFLPLLTLEGLEGKLFVPVALTIIFALGSSLLLSLTVIPTLASFILGKPSHQEPWLIRKLTGVYRPALMWSLAHDKLVIGLAVGALAFAGFVYTQVGKTFMPQMDEGNIILQVEKIPSIGLKETVRMDLRIQKKLMAEVPEITRIVARVGSDELGLDPMSLNDTDTFMVLKPKDEWRMDTKEELIDAIRTVMEQQFPGINFAFTQPIQMRVDEMLTGARGDIAIKIFGESQGTLNQLADTLVERVKTLPGAVDVYTPRNEGSRYLQLKVNRLMAGRLGLTVADVEELLRTQVEGLPVGIIYEGIRQTPLIIRGPETTKQSKIEMLQQPISLADGRTVLLNQLVDAEEISGPVSVSREQGKRYATVIANVSGRDLVSFVEDAKLEAAAMNVPAGYYFEWGGQFENQQRAAAKLGVVVPIALVLIFIILFSTFQSMTQALMVLVNIPFALIGGILALWITGEYLSVPASVGFIALLGIAVLNGVVMISYFNQLIANGLAISEAVVEGALRRLRPVLMTASIAALGLVPLVLATGPGSEIQRPLAIVVIGGLMTSTLLTLMILPIIYRRFGLGSLDMKPAKEVTE</sequence>